<evidence type="ECO:0000256" key="3">
    <source>
        <dbReference type="ARBA" id="ARBA00023163"/>
    </source>
</evidence>
<dbReference type="InterPro" id="IPR046335">
    <property type="entry name" value="LacI/GalR-like_sensor"/>
</dbReference>
<gene>
    <name evidence="5" type="ORF">ABB05_06645</name>
</gene>
<dbReference type="InterPro" id="IPR036388">
    <property type="entry name" value="WH-like_DNA-bd_sf"/>
</dbReference>
<proteinExistence type="predicted"/>
<dbReference type="PROSITE" id="PS50949">
    <property type="entry name" value="HTH_GNTR"/>
    <property type="match status" value="1"/>
</dbReference>
<keyword evidence="1" id="KW-0805">Transcription regulation</keyword>
<evidence type="ECO:0000313" key="6">
    <source>
        <dbReference type="Proteomes" id="UP000077881"/>
    </source>
</evidence>
<evidence type="ECO:0000259" key="4">
    <source>
        <dbReference type="PROSITE" id="PS50949"/>
    </source>
</evidence>
<name>A0A178A081_9BACI</name>
<dbReference type="PANTHER" id="PTHR30146">
    <property type="entry name" value="LACI-RELATED TRANSCRIPTIONAL REPRESSOR"/>
    <property type="match status" value="1"/>
</dbReference>
<dbReference type="SMART" id="SM00345">
    <property type="entry name" value="HTH_GNTR"/>
    <property type="match status" value="1"/>
</dbReference>
<dbReference type="EMBL" id="LDJR01000031">
    <property type="protein sequence ID" value="OAK73554.1"/>
    <property type="molecule type" value="Genomic_DNA"/>
</dbReference>
<sequence length="376" mass="43037">MGSIKKPLYQQIIDDLKDKIMKGKFSPNDPFPTQIELAKLYGTSEITSRRALTELANEGLIYRIRGKGTFIHDKKTHLPKEETPPQLKRLFFIYKNVEVQSFNHRFYSDMFKGIQEVCQQNNVEFHLINIGETFDLPRYDDAGYIFLSVESDENYSKALTQWKKENKKIMTVHTFYPHLQIPYVVVDNYSGGFLATQHLLSFGHQRIGIVVTGNSLLEMSKEFTLRLQGYRQALLQNQIQFDPELVYVTEGEFESEEMGYKGLNHLMKLTNPPTAIFFTSDCKAVGAMRAASEMGLSIPDDISIVGYDDLVTSEYLMPGLTTINQNTYKVGKRAAEILLFEWDHTLSNGYLKDEIMPKLVVRGSTAEEAKFKMASK</sequence>
<dbReference type="InterPro" id="IPR036390">
    <property type="entry name" value="WH_DNA-bd_sf"/>
</dbReference>
<keyword evidence="2" id="KW-0238">DNA-binding</keyword>
<dbReference type="InterPro" id="IPR000524">
    <property type="entry name" value="Tscrpt_reg_HTH_GntR"/>
</dbReference>
<dbReference type="GO" id="GO:0000976">
    <property type="term" value="F:transcription cis-regulatory region binding"/>
    <property type="evidence" value="ECO:0007669"/>
    <property type="project" value="TreeGrafter"/>
</dbReference>
<protein>
    <submittedName>
        <fullName evidence="5">GntR family transcriptional regulator</fullName>
    </submittedName>
</protein>
<feature type="domain" description="HTH gntR-type" evidence="4">
    <location>
        <begin position="6"/>
        <end position="74"/>
    </location>
</feature>
<comment type="caution">
    <text evidence="5">The sequence shown here is derived from an EMBL/GenBank/DDBJ whole genome shotgun (WGS) entry which is preliminary data.</text>
</comment>
<dbReference type="Pfam" id="PF00392">
    <property type="entry name" value="GntR"/>
    <property type="match status" value="1"/>
</dbReference>
<dbReference type="PATRIC" id="fig|217031.6.peg.1441"/>
<evidence type="ECO:0000256" key="1">
    <source>
        <dbReference type="ARBA" id="ARBA00023015"/>
    </source>
</evidence>
<dbReference type="PANTHER" id="PTHR30146:SF109">
    <property type="entry name" value="HTH-TYPE TRANSCRIPTIONAL REGULATOR GALS"/>
    <property type="match status" value="1"/>
</dbReference>
<evidence type="ECO:0000256" key="2">
    <source>
        <dbReference type="ARBA" id="ARBA00023125"/>
    </source>
</evidence>
<keyword evidence="3" id="KW-0804">Transcription</keyword>
<dbReference type="SUPFAM" id="SSF46785">
    <property type="entry name" value="Winged helix' DNA-binding domain"/>
    <property type="match status" value="1"/>
</dbReference>
<keyword evidence="6" id="KW-1185">Reference proteome</keyword>
<dbReference type="InterPro" id="IPR028082">
    <property type="entry name" value="Peripla_BP_I"/>
</dbReference>
<dbReference type="Proteomes" id="UP000077881">
    <property type="component" value="Unassembled WGS sequence"/>
</dbReference>
<dbReference type="STRING" id="217031.ABB05_06645"/>
<organism evidence="5 6">
    <name type="scientific">Lederbergia galactosidilytica</name>
    <dbReference type="NCBI Taxonomy" id="217031"/>
    <lineage>
        <taxon>Bacteria</taxon>
        <taxon>Bacillati</taxon>
        <taxon>Bacillota</taxon>
        <taxon>Bacilli</taxon>
        <taxon>Bacillales</taxon>
        <taxon>Bacillaceae</taxon>
        <taxon>Lederbergia</taxon>
    </lineage>
</organism>
<dbReference type="Pfam" id="PF13377">
    <property type="entry name" value="Peripla_BP_3"/>
    <property type="match status" value="1"/>
</dbReference>
<dbReference type="CDD" id="cd06267">
    <property type="entry name" value="PBP1_LacI_sugar_binding-like"/>
    <property type="match status" value="1"/>
</dbReference>
<dbReference type="Gene3D" id="1.10.10.10">
    <property type="entry name" value="Winged helix-like DNA-binding domain superfamily/Winged helix DNA-binding domain"/>
    <property type="match status" value="1"/>
</dbReference>
<dbReference type="CDD" id="cd07377">
    <property type="entry name" value="WHTH_GntR"/>
    <property type="match status" value="1"/>
</dbReference>
<dbReference type="SUPFAM" id="SSF53822">
    <property type="entry name" value="Periplasmic binding protein-like I"/>
    <property type="match status" value="1"/>
</dbReference>
<accession>A0A178A081</accession>
<dbReference type="Gene3D" id="3.40.50.2300">
    <property type="match status" value="2"/>
</dbReference>
<dbReference type="GO" id="GO:0003700">
    <property type="term" value="F:DNA-binding transcription factor activity"/>
    <property type="evidence" value="ECO:0007669"/>
    <property type="project" value="InterPro"/>
</dbReference>
<dbReference type="AlphaFoldDB" id="A0A178A081"/>
<evidence type="ECO:0000313" key="5">
    <source>
        <dbReference type="EMBL" id="OAK73554.1"/>
    </source>
</evidence>
<dbReference type="RefSeq" id="WP_057987350.1">
    <property type="nucleotide sequence ID" value="NZ_LDJR01000031.1"/>
</dbReference>
<reference evidence="5 6" key="1">
    <citation type="submission" date="2015-05" db="EMBL/GenBank/DDBJ databases">
        <title>Comparison of genome.</title>
        <authorList>
            <person name="Zheng Z."/>
            <person name="Sun M."/>
        </authorList>
    </citation>
    <scope>NUCLEOTIDE SEQUENCE [LARGE SCALE GENOMIC DNA]</scope>
    <source>
        <strain evidence="5 6">G25-74</strain>
    </source>
</reference>